<protein>
    <recommendedName>
        <fullName evidence="3">Bacteriophage-like protein</fullName>
    </recommendedName>
</protein>
<dbReference type="Pfam" id="PF11149">
    <property type="entry name" value="DUF2924"/>
    <property type="match status" value="1"/>
</dbReference>
<dbReference type="AlphaFoldDB" id="A0A1Y2K9T9"/>
<reference evidence="1 2" key="1">
    <citation type="journal article" date="2016" name="BMC Genomics">
        <title>Combined genomic and structural analyses of a cultured magnetotactic bacterium reveals its niche adaptation to a dynamic environment.</title>
        <authorList>
            <person name="Araujo A.C."/>
            <person name="Morillo V."/>
            <person name="Cypriano J."/>
            <person name="Teixeira L.C."/>
            <person name="Leao P."/>
            <person name="Lyra S."/>
            <person name="Almeida L.G."/>
            <person name="Bazylinski D.A."/>
            <person name="Vasconcellos A.T."/>
            <person name="Abreu F."/>
            <person name="Lins U."/>
        </authorList>
    </citation>
    <scope>NUCLEOTIDE SEQUENCE [LARGE SCALE GENOMIC DNA]</scope>
    <source>
        <strain evidence="1 2">IT-1</strain>
    </source>
</reference>
<accession>A0A1Y2K9T9</accession>
<dbReference type="InterPro" id="IPR021322">
    <property type="entry name" value="DUF2924"/>
</dbReference>
<name>A0A1Y2K9T9_9PROT</name>
<dbReference type="Proteomes" id="UP000194003">
    <property type="component" value="Unassembled WGS sequence"/>
</dbReference>
<dbReference type="EMBL" id="LVJN01000014">
    <property type="protein sequence ID" value="OSM07383.1"/>
    <property type="molecule type" value="Genomic_DNA"/>
</dbReference>
<dbReference type="STRING" id="1434232.MAIT1_04825"/>
<evidence type="ECO:0000313" key="1">
    <source>
        <dbReference type="EMBL" id="OSM07383.1"/>
    </source>
</evidence>
<proteinExistence type="predicted"/>
<keyword evidence="2" id="KW-1185">Reference proteome</keyword>
<sequence>MKKMWVDLFQEEPPSRPNRDFYVKRLAYRIQELAWGGLSETTLARLEAMAEDDAITERRAAPPTGDIPVSGTRLVREWKGVEHTCTVLEDGFEYQNRKYKSLSAVARAITGTRWNGLVFFALKPAGKSK</sequence>
<evidence type="ECO:0008006" key="3">
    <source>
        <dbReference type="Google" id="ProtNLM"/>
    </source>
</evidence>
<comment type="caution">
    <text evidence="1">The sequence shown here is derived from an EMBL/GenBank/DDBJ whole genome shotgun (WGS) entry which is preliminary data.</text>
</comment>
<evidence type="ECO:0000313" key="2">
    <source>
        <dbReference type="Proteomes" id="UP000194003"/>
    </source>
</evidence>
<gene>
    <name evidence="1" type="ORF">MAIT1_04825</name>
</gene>
<organism evidence="1 2">
    <name type="scientific">Magnetofaba australis IT-1</name>
    <dbReference type="NCBI Taxonomy" id="1434232"/>
    <lineage>
        <taxon>Bacteria</taxon>
        <taxon>Pseudomonadati</taxon>
        <taxon>Pseudomonadota</taxon>
        <taxon>Magnetococcia</taxon>
        <taxon>Magnetococcales</taxon>
        <taxon>Magnetococcaceae</taxon>
        <taxon>Magnetofaba</taxon>
    </lineage>
</organism>